<sequence>MQHQQSWPCPTCAQDTVFEQPPCADGHTDDGGECPEWICTGCGTGFLLGGLESVVEAAGRRAGAAA</sequence>
<reference evidence="2" key="1">
    <citation type="submission" date="2017-06" db="EMBL/GenBank/DDBJ databases">
        <authorList>
            <person name="Varghese N."/>
            <person name="Submissions S."/>
        </authorList>
    </citation>
    <scope>NUCLEOTIDE SEQUENCE [LARGE SCALE GENOMIC DNA]</scope>
    <source>
        <strain evidence="2">DSM 45423</strain>
    </source>
</reference>
<organism evidence="1 2">
    <name type="scientific">Geodermatophilus saharensis</name>
    <dbReference type="NCBI Taxonomy" id="1137994"/>
    <lineage>
        <taxon>Bacteria</taxon>
        <taxon>Bacillati</taxon>
        <taxon>Actinomycetota</taxon>
        <taxon>Actinomycetes</taxon>
        <taxon>Geodermatophilales</taxon>
        <taxon>Geodermatophilaceae</taxon>
        <taxon>Geodermatophilus</taxon>
    </lineage>
</organism>
<dbReference type="Proteomes" id="UP000198386">
    <property type="component" value="Unassembled WGS sequence"/>
</dbReference>
<dbReference type="AlphaFoldDB" id="A0A239AHM4"/>
<evidence type="ECO:0000313" key="2">
    <source>
        <dbReference type="Proteomes" id="UP000198386"/>
    </source>
</evidence>
<dbReference type="EMBL" id="FZOH01000001">
    <property type="protein sequence ID" value="SNR94534.1"/>
    <property type="molecule type" value="Genomic_DNA"/>
</dbReference>
<accession>A0A239AHM4</accession>
<proteinExistence type="predicted"/>
<keyword evidence="2" id="KW-1185">Reference proteome</keyword>
<protein>
    <submittedName>
        <fullName evidence="1">Uncharacterized protein</fullName>
    </submittedName>
</protein>
<gene>
    <name evidence="1" type="ORF">SAMN04488107_0778</name>
</gene>
<dbReference type="RefSeq" id="WP_089402510.1">
    <property type="nucleotide sequence ID" value="NZ_FZOH01000001.1"/>
</dbReference>
<evidence type="ECO:0000313" key="1">
    <source>
        <dbReference type="EMBL" id="SNR94534.1"/>
    </source>
</evidence>
<name>A0A239AHM4_9ACTN</name>
<dbReference type="OrthoDB" id="3831322at2"/>